<reference evidence="6" key="1">
    <citation type="submission" date="2022-10" db="EMBL/GenBank/DDBJ databases">
        <title>Genome assembly of Pristionchus species.</title>
        <authorList>
            <person name="Yoshida K."/>
            <person name="Sommer R.J."/>
        </authorList>
    </citation>
    <scope>NUCLEOTIDE SEQUENCE [LARGE SCALE GENOMIC DNA]</scope>
    <source>
        <strain evidence="6">RS5460</strain>
    </source>
</reference>
<dbReference type="PANTHER" id="PTHR20873:SF0">
    <property type="entry name" value="L-SERYL-TRNA(SEC) KINASE"/>
    <property type="match status" value="1"/>
</dbReference>
<dbReference type="Gene3D" id="3.40.50.300">
    <property type="entry name" value="P-loop containing nucleotide triphosphate hydrolases"/>
    <property type="match status" value="1"/>
</dbReference>
<evidence type="ECO:0000256" key="4">
    <source>
        <dbReference type="SAM" id="MobiDB-lite"/>
    </source>
</evidence>
<keyword evidence="2" id="KW-0067">ATP-binding</keyword>
<gene>
    <name evidence="5" type="ORF">PMAYCL1PPCAC_03682</name>
</gene>
<keyword evidence="3" id="KW-0175">Coiled coil</keyword>
<keyword evidence="1" id="KW-0547">Nucleotide-binding</keyword>
<accession>A0AAN4Z2Q6</accession>
<proteinExistence type="predicted"/>
<dbReference type="Proteomes" id="UP001328107">
    <property type="component" value="Unassembled WGS sequence"/>
</dbReference>
<protein>
    <submittedName>
        <fullName evidence="5">Uncharacterized protein</fullName>
    </submittedName>
</protein>
<evidence type="ECO:0000256" key="3">
    <source>
        <dbReference type="SAM" id="Coils"/>
    </source>
</evidence>
<dbReference type="EMBL" id="BTRK01000001">
    <property type="protein sequence ID" value="GMR33487.1"/>
    <property type="molecule type" value="Genomic_DNA"/>
</dbReference>
<dbReference type="SUPFAM" id="SSF52540">
    <property type="entry name" value="P-loop containing nucleoside triphosphate hydrolases"/>
    <property type="match status" value="1"/>
</dbReference>
<dbReference type="PANTHER" id="PTHR20873">
    <property type="entry name" value="L-SERYL-TRNA(SEC) KINASE"/>
    <property type="match status" value="1"/>
</dbReference>
<feature type="coiled-coil region" evidence="3">
    <location>
        <begin position="156"/>
        <end position="184"/>
    </location>
</feature>
<dbReference type="Pfam" id="PF08433">
    <property type="entry name" value="KTI12"/>
    <property type="match status" value="1"/>
</dbReference>
<evidence type="ECO:0000256" key="2">
    <source>
        <dbReference type="ARBA" id="ARBA00022840"/>
    </source>
</evidence>
<feature type="non-terminal residue" evidence="5">
    <location>
        <position position="1"/>
    </location>
</feature>
<feature type="non-terminal residue" evidence="5">
    <location>
        <position position="250"/>
    </location>
</feature>
<evidence type="ECO:0000313" key="6">
    <source>
        <dbReference type="Proteomes" id="UP001328107"/>
    </source>
</evidence>
<dbReference type="InterPro" id="IPR013641">
    <property type="entry name" value="KTI12/PSTK"/>
</dbReference>
<evidence type="ECO:0000313" key="5">
    <source>
        <dbReference type="EMBL" id="GMR33487.1"/>
    </source>
</evidence>
<keyword evidence="6" id="KW-1185">Reference proteome</keyword>
<name>A0AAN4Z2Q6_9BILA</name>
<dbReference type="InterPro" id="IPR027417">
    <property type="entry name" value="P-loop_NTPase"/>
</dbReference>
<dbReference type="InterPro" id="IPR052648">
    <property type="entry name" value="Ser-tRNA(Sec)_kinase"/>
</dbReference>
<sequence>RMALVLVYGIPGAGKTSLCDRLRLIDRSIHVWSFDDTPKVEGEVAKDWRNRAQGRAIEGIQNDPEAVHLIDNVFYFQSMRRPFEKLARNIGMEYGTIFVEVRYKVGVDHGRTLKESVEVAVERDHNFSSSLSNGLLSQMVYRSADPLSGTQIVRWINELKQRGLEKQRELANEVEESLQDINSTPHSMHSIIQETDLQARIIIAQLCQGGADGRVLSDVKKSILEETRKEGQRMDEGEMRARFEQELRRR</sequence>
<dbReference type="GO" id="GO:0016301">
    <property type="term" value="F:kinase activity"/>
    <property type="evidence" value="ECO:0007669"/>
    <property type="project" value="TreeGrafter"/>
</dbReference>
<comment type="caution">
    <text evidence="5">The sequence shown here is derived from an EMBL/GenBank/DDBJ whole genome shotgun (WGS) entry which is preliminary data.</text>
</comment>
<organism evidence="5 6">
    <name type="scientific">Pristionchus mayeri</name>
    <dbReference type="NCBI Taxonomy" id="1317129"/>
    <lineage>
        <taxon>Eukaryota</taxon>
        <taxon>Metazoa</taxon>
        <taxon>Ecdysozoa</taxon>
        <taxon>Nematoda</taxon>
        <taxon>Chromadorea</taxon>
        <taxon>Rhabditida</taxon>
        <taxon>Rhabditina</taxon>
        <taxon>Diplogasteromorpha</taxon>
        <taxon>Diplogasteroidea</taxon>
        <taxon>Neodiplogasteridae</taxon>
        <taxon>Pristionchus</taxon>
    </lineage>
</organism>
<dbReference type="GO" id="GO:0000049">
    <property type="term" value="F:tRNA binding"/>
    <property type="evidence" value="ECO:0007669"/>
    <property type="project" value="TreeGrafter"/>
</dbReference>
<dbReference type="AlphaFoldDB" id="A0AAN4Z2Q6"/>
<evidence type="ECO:0000256" key="1">
    <source>
        <dbReference type="ARBA" id="ARBA00022741"/>
    </source>
</evidence>
<dbReference type="GO" id="GO:0005524">
    <property type="term" value="F:ATP binding"/>
    <property type="evidence" value="ECO:0007669"/>
    <property type="project" value="UniProtKB-KW"/>
</dbReference>
<feature type="region of interest" description="Disordered" evidence="4">
    <location>
        <begin position="228"/>
        <end position="250"/>
    </location>
</feature>